<gene>
    <name evidence="2" type="ORF">Adt_28095</name>
</gene>
<accession>A0ABD1RVN4</accession>
<comment type="caution">
    <text evidence="2">The sequence shown here is derived from an EMBL/GenBank/DDBJ whole genome shotgun (WGS) entry which is preliminary data.</text>
</comment>
<keyword evidence="3" id="KW-1185">Reference proteome</keyword>
<dbReference type="EMBL" id="JBFOLK010000008">
    <property type="protein sequence ID" value="KAL2492467.1"/>
    <property type="molecule type" value="Genomic_DNA"/>
</dbReference>
<evidence type="ECO:0000313" key="3">
    <source>
        <dbReference type="Proteomes" id="UP001604336"/>
    </source>
</evidence>
<dbReference type="AlphaFoldDB" id="A0ABD1RVN4"/>
<dbReference type="Proteomes" id="UP001604336">
    <property type="component" value="Unassembled WGS sequence"/>
</dbReference>
<feature type="region of interest" description="Disordered" evidence="1">
    <location>
        <begin position="46"/>
        <end position="67"/>
    </location>
</feature>
<evidence type="ECO:0000256" key="1">
    <source>
        <dbReference type="SAM" id="MobiDB-lite"/>
    </source>
</evidence>
<protein>
    <submittedName>
        <fullName evidence="2">Uncharacterized protein</fullName>
    </submittedName>
</protein>
<name>A0ABD1RVN4_9LAMI</name>
<sequence>MNDKYESIVAMFAKISMSKDKQVEGSMSKDKQVEGLHLGSAEESVLGGRFGGETRSGRNGNDARMNHKLPKIDFPQFCGESLREWVRKANKYFQLDHMERLLNMWRSLRN</sequence>
<proteinExistence type="predicted"/>
<reference evidence="3" key="1">
    <citation type="submission" date="2024-07" db="EMBL/GenBank/DDBJ databases">
        <title>Two chromosome-level genome assemblies of Korean endemic species Abeliophyllum distichum and Forsythia ovata (Oleaceae).</title>
        <authorList>
            <person name="Jang H."/>
        </authorList>
    </citation>
    <scope>NUCLEOTIDE SEQUENCE [LARGE SCALE GENOMIC DNA]</scope>
</reference>
<organism evidence="2 3">
    <name type="scientific">Abeliophyllum distichum</name>
    <dbReference type="NCBI Taxonomy" id="126358"/>
    <lineage>
        <taxon>Eukaryota</taxon>
        <taxon>Viridiplantae</taxon>
        <taxon>Streptophyta</taxon>
        <taxon>Embryophyta</taxon>
        <taxon>Tracheophyta</taxon>
        <taxon>Spermatophyta</taxon>
        <taxon>Magnoliopsida</taxon>
        <taxon>eudicotyledons</taxon>
        <taxon>Gunneridae</taxon>
        <taxon>Pentapetalae</taxon>
        <taxon>asterids</taxon>
        <taxon>lamiids</taxon>
        <taxon>Lamiales</taxon>
        <taxon>Oleaceae</taxon>
        <taxon>Forsythieae</taxon>
        <taxon>Abeliophyllum</taxon>
    </lineage>
</organism>
<evidence type="ECO:0000313" key="2">
    <source>
        <dbReference type="EMBL" id="KAL2492467.1"/>
    </source>
</evidence>